<reference evidence="10" key="1">
    <citation type="journal article" date="2020" name="bioRxiv">
        <title>Comparative genomics of Chlamydomonas.</title>
        <authorList>
            <person name="Craig R.J."/>
            <person name="Hasan A.R."/>
            <person name="Ness R.W."/>
            <person name="Keightley P.D."/>
        </authorList>
    </citation>
    <scope>NUCLEOTIDE SEQUENCE</scope>
    <source>
        <strain evidence="10">CCAP 11/70</strain>
    </source>
</reference>
<evidence type="ECO:0000256" key="6">
    <source>
        <dbReference type="ARBA" id="ARBA00023239"/>
    </source>
</evidence>
<evidence type="ECO:0000256" key="8">
    <source>
        <dbReference type="SAM" id="Phobius"/>
    </source>
</evidence>
<feature type="compositionally biased region" description="Gly residues" evidence="7">
    <location>
        <begin position="655"/>
        <end position="671"/>
    </location>
</feature>
<dbReference type="GO" id="GO:0035556">
    <property type="term" value="P:intracellular signal transduction"/>
    <property type="evidence" value="ECO:0007669"/>
    <property type="project" value="InterPro"/>
</dbReference>
<feature type="region of interest" description="Disordered" evidence="7">
    <location>
        <begin position="633"/>
        <end position="671"/>
    </location>
</feature>
<dbReference type="PROSITE" id="PS50125">
    <property type="entry name" value="GUANYLATE_CYCLASE_2"/>
    <property type="match status" value="1"/>
</dbReference>
<dbReference type="InterPro" id="IPR028082">
    <property type="entry name" value="Peripla_BP_I"/>
</dbReference>
<feature type="region of interest" description="Disordered" evidence="7">
    <location>
        <begin position="1016"/>
        <end position="1059"/>
    </location>
</feature>
<dbReference type="GO" id="GO:0007168">
    <property type="term" value="P:receptor guanylyl cyclase signaling pathway"/>
    <property type="evidence" value="ECO:0007669"/>
    <property type="project" value="TreeGrafter"/>
</dbReference>
<dbReference type="Proteomes" id="UP000612055">
    <property type="component" value="Unassembled WGS sequence"/>
</dbReference>
<dbReference type="PANTHER" id="PTHR11920:SF335">
    <property type="entry name" value="GUANYLATE CYCLASE"/>
    <property type="match status" value="1"/>
</dbReference>
<dbReference type="GO" id="GO:0000166">
    <property type="term" value="F:nucleotide binding"/>
    <property type="evidence" value="ECO:0007669"/>
    <property type="project" value="UniProtKB-KW"/>
</dbReference>
<dbReference type="OrthoDB" id="545124at2759"/>
<dbReference type="SUPFAM" id="SSF56112">
    <property type="entry name" value="Protein kinase-like (PK-like)"/>
    <property type="match status" value="1"/>
</dbReference>
<keyword evidence="5 8" id="KW-0472">Membrane</keyword>
<dbReference type="InterPro" id="IPR050401">
    <property type="entry name" value="Cyclic_nucleotide_synthase"/>
</dbReference>
<dbReference type="SMART" id="SM00044">
    <property type="entry name" value="CYCc"/>
    <property type="match status" value="1"/>
</dbReference>
<dbReference type="Pfam" id="PF00211">
    <property type="entry name" value="Guanylate_cyc"/>
    <property type="match status" value="1"/>
</dbReference>
<name>A0A835Y2J1_9CHLO</name>
<comment type="subcellular location">
    <subcellularLocation>
        <location evidence="1">Membrane</location>
        <topology evidence="1">Single-pass membrane protein</topology>
    </subcellularLocation>
</comment>
<sequence length="1534" mass="161516">MAALLQGTPWPPAAGGGPASSDGSEAGLLPVHILLGGNGINAQGDAVQSDAAGRLMMHCCTARDSVYQLQLPRVFGMLTPASLYTPIVMRALALHGLNRVAVLYTKDSPLQIQPCESALSQVPPLAQLRDGFSAVVALNYTAEEAAAPDFFPNLADRLKETDVNALVACDEVDRTEKLLQAIHATNHRLGALWVNSHGQNSDFAKMLTTGGEGDYALTTVQWLPSLPYADPAFGTAAAYAAAYRQAMGAEPTGFSAGATATGYVLLTALQRVVRNCNLTTLPSVFGNVSSVHDVGDWFMWGNGSVRCVDPTTKRVLQVIKGEEALEEVLKRTMMDTFFGPVAFNNYRQNYYHPAVTTQVLGKRQVPVLPLEVAEAQLVMPIPEPPGPTPEQQWAHTPAGIAIIVAVCVLGVTCLTLLAIVLCRGRKREVTVRHGIDIDKSEIKVDIAPLRNVDGSYEPGEGLYRGTRVKLVVATELVGGSIKRTLPTSPGMAIEGRERAFTAGSFTEAPAGLAAVPSGALPRAVASMLGDRTYSAGLQPGPGQCLVDTLQDGQELEMQAAALGIRRVESGTVGTVGTAGTAGTGGTGGAGLLGGSAVLPMLPHLTRVAQASSLAHHGGSAPSGHSLSPLFARATPLAGMGGGTPMAPPHRAGTAGSSGPGGGGTGGAGLGGNKLTRSQMADLVWRAVRLQHPGICPILGIVWEWPGLGDGGAPMPVTVRQWYEFSNLEELLHNETVALPIMTRAGIVTGLAEALGYLHAQEPAVVAGPIDAGRILLDRRFCPHMFLPFSNLSPDYAAEPAALQRQRTRLPSIFGGGGRSAYFYGTSVLSKRALVPSPQCAPSASPVPPQQGTPTAMQQRAASVQQMMLPLPQLPQLPMLPTRAQTVSQPHPTVAMMSAAAGDVARASASGSANGGANAVANASAPGRMGIQSVSSGPAGLLSMASFQHQPSKLNTASGYTRPASPLEAQHRSPTLEGITTHAASQLAVLLNMAQGDAATGPSTATAASEAMPRVTLAGDPDLPQLPLTPPHVDSASAGRTLLSPPTVPSAPGNSGPLPGPLGFDRPSWSRRQVGASPGLGPVGALNLVSPIPPNEPYWPSKERDVYEFGLLMLRLFVPPMLSSSPEPSVSLSYCGGSNETDSYALQEEQEFEAPLQALAEVSPELSELAKSCLQNLPSARPTFAIIVADLNQIVPRLLASSTDGGHRQVRNPTNRGIIASSVHVLRGSHEYREDTPSGPLGLRPRDGTSDGASLRLRGSGTRRQAALPRDSRDAGSRSSMQHELEPETSVSSAPGPRVRPRHSISVGKILVDSAHKGRVLASDDLLYDIFPPKVARALQAGEEVQPERYDCVSIFFSDVVGYTDLCAKLQPNEVVDLAHRLYSRFDALIQHLKLFKVETVGDAYLAVGNLRWPQPDTHARLLAQFALEAVAAANSLPVHRDKPELGNIHIRVGLHCGPVVASVVGTLNRRYGLFGDSVNTAARMEHNSEQDRVHCSAAFAALLREQWPDGPVLVSRGIRQIKGKGPMETFWVER</sequence>
<feature type="compositionally biased region" description="Low complexity" evidence="7">
    <location>
        <begin position="1049"/>
        <end position="1059"/>
    </location>
</feature>
<dbReference type="Gene3D" id="3.30.70.1230">
    <property type="entry name" value="Nucleotide cyclase"/>
    <property type="match status" value="1"/>
</dbReference>
<organism evidence="10 11">
    <name type="scientific">Edaphochlamys debaryana</name>
    <dbReference type="NCBI Taxonomy" id="47281"/>
    <lineage>
        <taxon>Eukaryota</taxon>
        <taxon>Viridiplantae</taxon>
        <taxon>Chlorophyta</taxon>
        <taxon>core chlorophytes</taxon>
        <taxon>Chlorophyceae</taxon>
        <taxon>CS clade</taxon>
        <taxon>Chlamydomonadales</taxon>
        <taxon>Chlamydomonadales incertae sedis</taxon>
        <taxon>Edaphochlamys</taxon>
    </lineage>
</organism>
<comment type="caution">
    <text evidence="10">The sequence shown here is derived from an EMBL/GenBank/DDBJ whole genome shotgun (WGS) entry which is preliminary data.</text>
</comment>
<dbReference type="InterPro" id="IPR029787">
    <property type="entry name" value="Nucleotide_cyclase"/>
</dbReference>
<evidence type="ECO:0000256" key="4">
    <source>
        <dbReference type="ARBA" id="ARBA00022989"/>
    </source>
</evidence>
<dbReference type="PANTHER" id="PTHR11920">
    <property type="entry name" value="GUANYLYL CYCLASE"/>
    <property type="match status" value="1"/>
</dbReference>
<keyword evidence="2 8" id="KW-0812">Transmembrane</keyword>
<protein>
    <recommendedName>
        <fullName evidence="9">Guanylate cyclase domain-containing protein</fullName>
    </recommendedName>
</protein>
<evidence type="ECO:0000313" key="11">
    <source>
        <dbReference type="Proteomes" id="UP000612055"/>
    </source>
</evidence>
<evidence type="ECO:0000256" key="5">
    <source>
        <dbReference type="ARBA" id="ARBA00023136"/>
    </source>
</evidence>
<dbReference type="Gene3D" id="3.40.50.2300">
    <property type="match status" value="2"/>
</dbReference>
<evidence type="ECO:0000259" key="9">
    <source>
        <dbReference type="PROSITE" id="PS50125"/>
    </source>
</evidence>
<dbReference type="GO" id="GO:0001653">
    <property type="term" value="F:peptide receptor activity"/>
    <property type="evidence" value="ECO:0007669"/>
    <property type="project" value="TreeGrafter"/>
</dbReference>
<keyword evidence="3" id="KW-0547">Nucleotide-binding</keyword>
<gene>
    <name evidence="10" type="ORF">HYH03_007005</name>
</gene>
<evidence type="ECO:0000313" key="10">
    <source>
        <dbReference type="EMBL" id="KAG2494760.1"/>
    </source>
</evidence>
<evidence type="ECO:0000256" key="1">
    <source>
        <dbReference type="ARBA" id="ARBA00004167"/>
    </source>
</evidence>
<accession>A0A835Y2J1</accession>
<evidence type="ECO:0000256" key="2">
    <source>
        <dbReference type="ARBA" id="ARBA00022692"/>
    </source>
</evidence>
<feature type="compositionally biased region" description="Basic and acidic residues" evidence="7">
    <location>
        <begin position="1269"/>
        <end position="1285"/>
    </location>
</feature>
<dbReference type="CDD" id="cd07302">
    <property type="entry name" value="CHD"/>
    <property type="match status" value="1"/>
</dbReference>
<keyword evidence="11" id="KW-1185">Reference proteome</keyword>
<dbReference type="SUPFAM" id="SSF53822">
    <property type="entry name" value="Periplasmic binding protein-like I"/>
    <property type="match status" value="1"/>
</dbReference>
<feature type="region of interest" description="Disordered" evidence="7">
    <location>
        <begin position="1227"/>
        <end position="1300"/>
    </location>
</feature>
<keyword evidence="6" id="KW-0456">Lyase</keyword>
<keyword evidence="4 8" id="KW-1133">Transmembrane helix</keyword>
<feature type="domain" description="Guanylate cyclase" evidence="9">
    <location>
        <begin position="1353"/>
        <end position="1485"/>
    </location>
</feature>
<dbReference type="Gene3D" id="1.10.510.10">
    <property type="entry name" value="Transferase(Phosphotransferase) domain 1"/>
    <property type="match status" value="2"/>
</dbReference>
<dbReference type="GO" id="GO:0004383">
    <property type="term" value="F:guanylate cyclase activity"/>
    <property type="evidence" value="ECO:0007669"/>
    <property type="project" value="TreeGrafter"/>
</dbReference>
<dbReference type="InterPro" id="IPR001054">
    <property type="entry name" value="A/G_cyclase"/>
</dbReference>
<dbReference type="InterPro" id="IPR011009">
    <property type="entry name" value="Kinase-like_dom_sf"/>
</dbReference>
<proteinExistence type="predicted"/>
<dbReference type="GO" id="GO:0005886">
    <property type="term" value="C:plasma membrane"/>
    <property type="evidence" value="ECO:0007669"/>
    <property type="project" value="TreeGrafter"/>
</dbReference>
<feature type="transmembrane region" description="Helical" evidence="8">
    <location>
        <begin position="398"/>
        <end position="422"/>
    </location>
</feature>
<dbReference type="EMBL" id="JAEHOE010000028">
    <property type="protein sequence ID" value="KAG2494760.1"/>
    <property type="molecule type" value="Genomic_DNA"/>
</dbReference>
<dbReference type="GO" id="GO:0004016">
    <property type="term" value="F:adenylate cyclase activity"/>
    <property type="evidence" value="ECO:0007669"/>
    <property type="project" value="TreeGrafter"/>
</dbReference>
<evidence type="ECO:0000256" key="3">
    <source>
        <dbReference type="ARBA" id="ARBA00022741"/>
    </source>
</evidence>
<dbReference type="SUPFAM" id="SSF55073">
    <property type="entry name" value="Nucleotide cyclase"/>
    <property type="match status" value="1"/>
</dbReference>
<evidence type="ECO:0000256" key="7">
    <source>
        <dbReference type="SAM" id="MobiDB-lite"/>
    </source>
</evidence>